<dbReference type="EMBL" id="JAABOO010000004">
    <property type="protein sequence ID" value="NER15425.1"/>
    <property type="molecule type" value="Genomic_DNA"/>
</dbReference>
<comment type="caution">
    <text evidence="2">The sequence shown here is derived from an EMBL/GenBank/DDBJ whole genome shotgun (WGS) entry which is preliminary data.</text>
</comment>
<feature type="signal peptide" evidence="1">
    <location>
        <begin position="1"/>
        <end position="18"/>
    </location>
</feature>
<dbReference type="RefSeq" id="WP_163608700.1">
    <property type="nucleotide sequence ID" value="NZ_JAABOO010000004.1"/>
</dbReference>
<reference evidence="2 3" key="1">
    <citation type="submission" date="2020-01" db="EMBL/GenBank/DDBJ databases">
        <title>Leptobacterium flavescens.</title>
        <authorList>
            <person name="Wang G."/>
        </authorList>
    </citation>
    <scope>NUCLEOTIDE SEQUENCE [LARGE SCALE GENOMIC DNA]</scope>
    <source>
        <strain evidence="2 3">KCTC 22160</strain>
    </source>
</reference>
<proteinExistence type="predicted"/>
<feature type="chain" id="PRO_5027110994" description="DUF1579 domain-containing protein" evidence="1">
    <location>
        <begin position="19"/>
        <end position="170"/>
    </location>
</feature>
<evidence type="ECO:0008006" key="4">
    <source>
        <dbReference type="Google" id="ProtNLM"/>
    </source>
</evidence>
<name>A0A6P0UQN4_9FLAO</name>
<sequence length="170" mass="19706">MRLKIIVLFTFFSSFLVAQDQKCNCCTDKHTEFDFWKGDWETYNPNGKLAGTNLIEKIQGNCILRENWVSVNAGYTGTSYNFYNMQSDQWEQIWIDNQGQSLHLKGNLKGKKMVMLSDKIPQANGKFTINRVSWTPNPDGTVRQLWETSEDGTNWTVAFDGLYRRKAKDK</sequence>
<evidence type="ECO:0000313" key="2">
    <source>
        <dbReference type="EMBL" id="NER15425.1"/>
    </source>
</evidence>
<evidence type="ECO:0000256" key="1">
    <source>
        <dbReference type="SAM" id="SignalP"/>
    </source>
</evidence>
<dbReference type="AlphaFoldDB" id="A0A6P0UQN4"/>
<gene>
    <name evidence="2" type="ORF">GWK08_18370</name>
</gene>
<dbReference type="Proteomes" id="UP000468581">
    <property type="component" value="Unassembled WGS sequence"/>
</dbReference>
<protein>
    <recommendedName>
        <fullName evidence="4">DUF1579 domain-containing protein</fullName>
    </recommendedName>
</protein>
<accession>A0A6P0UQN4</accession>
<evidence type="ECO:0000313" key="3">
    <source>
        <dbReference type="Proteomes" id="UP000468581"/>
    </source>
</evidence>
<keyword evidence="1" id="KW-0732">Signal</keyword>
<keyword evidence="3" id="KW-1185">Reference proteome</keyword>
<organism evidence="2 3">
    <name type="scientific">Leptobacterium flavescens</name>
    <dbReference type="NCBI Taxonomy" id="472055"/>
    <lineage>
        <taxon>Bacteria</taxon>
        <taxon>Pseudomonadati</taxon>
        <taxon>Bacteroidota</taxon>
        <taxon>Flavobacteriia</taxon>
        <taxon>Flavobacteriales</taxon>
        <taxon>Flavobacteriaceae</taxon>
        <taxon>Leptobacterium</taxon>
    </lineage>
</organism>